<evidence type="ECO:0000256" key="1">
    <source>
        <dbReference type="SAM" id="Coils"/>
    </source>
</evidence>
<name>A0A1H6D8T3_9ACTN</name>
<keyword evidence="1" id="KW-0175">Coiled coil</keyword>
<evidence type="ECO:0000256" key="2">
    <source>
        <dbReference type="SAM" id="MobiDB-lite"/>
    </source>
</evidence>
<organism evidence="3 4">
    <name type="scientific">Thermomonospora echinospora</name>
    <dbReference type="NCBI Taxonomy" id="1992"/>
    <lineage>
        <taxon>Bacteria</taxon>
        <taxon>Bacillati</taxon>
        <taxon>Actinomycetota</taxon>
        <taxon>Actinomycetes</taxon>
        <taxon>Streptosporangiales</taxon>
        <taxon>Thermomonosporaceae</taxon>
        <taxon>Thermomonospora</taxon>
    </lineage>
</organism>
<proteinExistence type="predicted"/>
<feature type="region of interest" description="Disordered" evidence="2">
    <location>
        <begin position="155"/>
        <end position="207"/>
    </location>
</feature>
<accession>A0A1H6D8T3</accession>
<gene>
    <name evidence="3" type="ORF">SAMN04489712_114134</name>
</gene>
<sequence>MVTASDKTTGRRYDTSHGAVAEAERAQAMAQDATRAAERYRAEAATAGQEAERLCRSTGLSCGLYRAPNHRCTPGWAATNSRTARAWWMLSLSQITTTAGAAGNAAITCCSRARKSAALRRPSRYAHRPVVTSNAPSTVICRFLPGACDLGRSGDGARAASGSHAPGAAGAGGSRWPPTPPCQAATGAAGRRSPPPPPARAGSPRAISLGRRQMAICRRCRYTVRRLTWGRPRYRHTRGTVRGPGRCSRPAIRAGDSGPPNGGRPLRGRSARAATPRSLNRAIQRRTVPASQSSGTAICAADKPCSDSSTITARTATRHRPRRSRRNWCTWTSERLANPLDGRIPATTSPGGMDVAGNFDPPPGEAGVNALPPRRSHTRLHAEPLDTRLAETWAELRAERLRADGLERDRDQARAEATAQRERAAVAELQALRAGSPPEVSP</sequence>
<feature type="coiled-coil region" evidence="1">
    <location>
        <begin position="396"/>
        <end position="432"/>
    </location>
</feature>
<feature type="compositionally biased region" description="Low complexity" evidence="2">
    <location>
        <begin position="156"/>
        <end position="168"/>
    </location>
</feature>
<dbReference type="AlphaFoldDB" id="A0A1H6D8T3"/>
<evidence type="ECO:0000313" key="3">
    <source>
        <dbReference type="EMBL" id="SEG81750.1"/>
    </source>
</evidence>
<dbReference type="Proteomes" id="UP000236723">
    <property type="component" value="Unassembled WGS sequence"/>
</dbReference>
<reference evidence="4" key="1">
    <citation type="submission" date="2016-10" db="EMBL/GenBank/DDBJ databases">
        <authorList>
            <person name="Varghese N."/>
            <person name="Submissions S."/>
        </authorList>
    </citation>
    <scope>NUCLEOTIDE SEQUENCE [LARGE SCALE GENOMIC DNA]</scope>
    <source>
        <strain evidence="4">DSM 43163</strain>
    </source>
</reference>
<evidence type="ECO:0000313" key="4">
    <source>
        <dbReference type="Proteomes" id="UP000236723"/>
    </source>
</evidence>
<keyword evidence="4" id="KW-1185">Reference proteome</keyword>
<feature type="region of interest" description="Disordered" evidence="2">
    <location>
        <begin position="235"/>
        <end position="279"/>
    </location>
</feature>
<protein>
    <submittedName>
        <fullName evidence="3">Uncharacterized protein</fullName>
    </submittedName>
</protein>
<dbReference type="EMBL" id="FNVO01000014">
    <property type="protein sequence ID" value="SEG81750.1"/>
    <property type="molecule type" value="Genomic_DNA"/>
</dbReference>
<feature type="coiled-coil region" evidence="1">
    <location>
        <begin position="23"/>
        <end position="50"/>
    </location>
</feature>